<keyword evidence="5 8" id="KW-0812">Transmembrane</keyword>
<feature type="transmembrane region" description="Helical" evidence="8">
    <location>
        <begin position="536"/>
        <end position="555"/>
    </location>
</feature>
<evidence type="ECO:0000313" key="9">
    <source>
        <dbReference type="EMBL" id="EEO27974.1"/>
    </source>
</evidence>
<dbReference type="SUPFAM" id="SSF82866">
    <property type="entry name" value="Multidrug efflux transporter AcrB transmembrane domain"/>
    <property type="match status" value="2"/>
</dbReference>
<dbReference type="FunFam" id="1.20.1640.10:FF:000001">
    <property type="entry name" value="Efflux pump membrane transporter"/>
    <property type="match status" value="1"/>
</dbReference>
<protein>
    <submittedName>
        <fullName evidence="9">Hydrophobe/amphiphile efflux-1 (HAE1) family RND transporter</fullName>
    </submittedName>
</protein>
<accession>C3X438</accession>
<dbReference type="HOGENOM" id="CLU_002755_1_2_4"/>
<dbReference type="Gene3D" id="3.30.70.1440">
    <property type="entry name" value="Multidrug efflux transporter AcrB pore domain"/>
    <property type="match status" value="1"/>
</dbReference>
<feature type="transmembrane region" description="Helical" evidence="8">
    <location>
        <begin position="912"/>
        <end position="938"/>
    </location>
</feature>
<keyword evidence="7 8" id="KW-0472">Membrane</keyword>
<dbReference type="SUPFAM" id="SSF82714">
    <property type="entry name" value="Multidrug efflux transporter AcrB TolC docking domain, DN and DC subdomains"/>
    <property type="match status" value="2"/>
</dbReference>
<proteinExistence type="predicted"/>
<name>C3X438_9BURK</name>
<feature type="transmembrane region" description="Helical" evidence="8">
    <location>
        <begin position="360"/>
        <end position="381"/>
    </location>
</feature>
<keyword evidence="2" id="KW-0813">Transport</keyword>
<feature type="transmembrane region" description="Helical" evidence="8">
    <location>
        <begin position="431"/>
        <end position="457"/>
    </location>
</feature>
<evidence type="ECO:0000256" key="4">
    <source>
        <dbReference type="ARBA" id="ARBA00022519"/>
    </source>
</evidence>
<comment type="caution">
    <text evidence="9">The sequence shown here is derived from an EMBL/GenBank/DDBJ whole genome shotgun (WGS) entry which is preliminary data.</text>
</comment>
<dbReference type="PANTHER" id="PTHR32063">
    <property type="match status" value="1"/>
</dbReference>
<organism evidence="9 10">
    <name type="scientific">Oxalobacter paraformigenes</name>
    <dbReference type="NCBI Taxonomy" id="556268"/>
    <lineage>
        <taxon>Bacteria</taxon>
        <taxon>Pseudomonadati</taxon>
        <taxon>Pseudomonadota</taxon>
        <taxon>Betaproteobacteria</taxon>
        <taxon>Burkholderiales</taxon>
        <taxon>Oxalobacteraceae</taxon>
        <taxon>Oxalobacter</taxon>
    </lineage>
</organism>
<dbReference type="Gene3D" id="3.30.70.1320">
    <property type="entry name" value="Multidrug efflux transporter AcrB pore domain like"/>
    <property type="match status" value="1"/>
</dbReference>
<dbReference type="NCBIfam" id="NF033617">
    <property type="entry name" value="RND_permease_2"/>
    <property type="match status" value="1"/>
</dbReference>
<dbReference type="GO" id="GO:0042910">
    <property type="term" value="F:xenobiotic transmembrane transporter activity"/>
    <property type="evidence" value="ECO:0007669"/>
    <property type="project" value="TreeGrafter"/>
</dbReference>
<keyword evidence="3" id="KW-1003">Cell membrane</keyword>
<dbReference type="RefSeq" id="WP_005877362.1">
    <property type="nucleotide sequence ID" value="NZ_CABMNL010000001.1"/>
</dbReference>
<evidence type="ECO:0000256" key="1">
    <source>
        <dbReference type="ARBA" id="ARBA00004429"/>
    </source>
</evidence>
<dbReference type="InterPro" id="IPR027463">
    <property type="entry name" value="AcrB_DN_DC_subdom"/>
</dbReference>
<dbReference type="eggNOG" id="COG0841">
    <property type="taxonomic scope" value="Bacteria"/>
</dbReference>
<dbReference type="Proteomes" id="UP000003973">
    <property type="component" value="Unassembled WGS sequence"/>
</dbReference>
<gene>
    <name evidence="9" type="ORF">OFAG_01127</name>
</gene>
<comment type="subcellular location">
    <subcellularLocation>
        <location evidence="1">Cell inner membrane</location>
        <topology evidence="1">Multi-pass membrane protein</topology>
    </subcellularLocation>
</comment>
<dbReference type="AlphaFoldDB" id="C3X438"/>
<dbReference type="PANTHER" id="PTHR32063:SF34">
    <property type="entry name" value="MULTIDRUG RESISTANCE PROTEIN MDTC"/>
    <property type="match status" value="1"/>
</dbReference>
<keyword evidence="4" id="KW-0997">Cell inner membrane</keyword>
<feature type="transmembrane region" description="Helical" evidence="8">
    <location>
        <begin position="463"/>
        <end position="490"/>
    </location>
</feature>
<reference evidence="9" key="1">
    <citation type="submission" date="2011-10" db="EMBL/GenBank/DDBJ databases">
        <title>The Genome Sequence of Oxalobacter formigenes HOxBLS.</title>
        <authorList>
            <consortium name="The Broad Institute Genome Sequencing Platform"/>
            <person name="Earl A."/>
            <person name="Ward D."/>
            <person name="Feldgarden M."/>
            <person name="Gevers D."/>
            <person name="Allison M.J."/>
            <person name="Humphrey S."/>
            <person name="Young S.K."/>
            <person name="Zeng Q."/>
            <person name="Gargeya S."/>
            <person name="Fitzgerald M."/>
            <person name="Haas B."/>
            <person name="Abouelleil A."/>
            <person name="Alvarado L."/>
            <person name="Arachchi H.M."/>
            <person name="Berlin A."/>
            <person name="Brown A."/>
            <person name="Chapman S.B."/>
            <person name="Chen Z."/>
            <person name="Dunbar C."/>
            <person name="Freedman E."/>
            <person name="Gearin G."/>
            <person name="Goldberg J."/>
            <person name="Griggs A."/>
            <person name="Gujja S."/>
            <person name="Heiman D."/>
            <person name="Howarth C."/>
            <person name="Larson L."/>
            <person name="Lui A."/>
            <person name="MacDonald P.J.P."/>
            <person name="Montmayeur A."/>
            <person name="Murphy C."/>
            <person name="Neiman D."/>
            <person name="Pearson M."/>
            <person name="Priest M."/>
            <person name="Roberts A."/>
            <person name="Saif S."/>
            <person name="Shea T."/>
            <person name="Shenoy N."/>
            <person name="Sisk P."/>
            <person name="Stolte C."/>
            <person name="Sykes S."/>
            <person name="Wortman J."/>
            <person name="Nusbaum C."/>
            <person name="Birren B."/>
        </authorList>
    </citation>
    <scope>NUCLEOTIDE SEQUENCE [LARGE SCALE GENOMIC DNA]</scope>
    <source>
        <strain evidence="9">HOxBLS</strain>
    </source>
</reference>
<keyword evidence="10" id="KW-1185">Reference proteome</keyword>
<evidence type="ECO:0000313" key="10">
    <source>
        <dbReference type="Proteomes" id="UP000003973"/>
    </source>
</evidence>
<feature type="transmembrane region" description="Helical" evidence="8">
    <location>
        <begin position="336"/>
        <end position="353"/>
    </location>
</feature>
<evidence type="ECO:0000256" key="5">
    <source>
        <dbReference type="ARBA" id="ARBA00022692"/>
    </source>
</evidence>
<evidence type="ECO:0000256" key="3">
    <source>
        <dbReference type="ARBA" id="ARBA00022475"/>
    </source>
</evidence>
<dbReference type="Gene3D" id="3.30.70.1430">
    <property type="entry name" value="Multidrug efflux transporter AcrB pore domain"/>
    <property type="match status" value="2"/>
</dbReference>
<feature type="transmembrane region" description="Helical" evidence="8">
    <location>
        <begin position="990"/>
        <end position="1016"/>
    </location>
</feature>
<evidence type="ECO:0000256" key="2">
    <source>
        <dbReference type="ARBA" id="ARBA00022448"/>
    </source>
</evidence>
<evidence type="ECO:0000256" key="8">
    <source>
        <dbReference type="SAM" id="Phobius"/>
    </source>
</evidence>
<dbReference type="FunFam" id="3.30.70.1430:FF:000001">
    <property type="entry name" value="Efflux pump membrane transporter"/>
    <property type="match status" value="1"/>
</dbReference>
<dbReference type="PRINTS" id="PR00702">
    <property type="entry name" value="ACRIFLAVINRP"/>
</dbReference>
<dbReference type="Gene3D" id="3.30.2090.10">
    <property type="entry name" value="Multidrug efflux transporter AcrB TolC docking domain, DN and DC subdomains"/>
    <property type="match status" value="2"/>
</dbReference>
<keyword evidence="6 8" id="KW-1133">Transmembrane helix</keyword>
<dbReference type="EMBL" id="ACDP02000010">
    <property type="protein sequence ID" value="EEO27974.1"/>
    <property type="molecule type" value="Genomic_DNA"/>
</dbReference>
<evidence type="ECO:0000256" key="7">
    <source>
        <dbReference type="ARBA" id="ARBA00023136"/>
    </source>
</evidence>
<feature type="transmembrane region" description="Helical" evidence="8">
    <location>
        <begin position="959"/>
        <end position="978"/>
    </location>
</feature>
<dbReference type="Gene3D" id="1.20.1640.10">
    <property type="entry name" value="Multidrug efflux transporter AcrB transmembrane domain"/>
    <property type="match status" value="2"/>
</dbReference>
<dbReference type="InterPro" id="IPR001036">
    <property type="entry name" value="Acrflvin-R"/>
</dbReference>
<feature type="transmembrane region" description="Helical" evidence="8">
    <location>
        <begin position="861"/>
        <end position="879"/>
    </location>
</feature>
<dbReference type="SUPFAM" id="SSF82693">
    <property type="entry name" value="Multidrug efflux transporter AcrB pore domain, PN1, PN2, PC1 and PC2 subdomains"/>
    <property type="match status" value="4"/>
</dbReference>
<dbReference type="GO" id="GO:0005886">
    <property type="term" value="C:plasma membrane"/>
    <property type="evidence" value="ECO:0007669"/>
    <property type="project" value="UniProtKB-SubCell"/>
</dbReference>
<feature type="transmembrane region" description="Helical" evidence="8">
    <location>
        <begin position="12"/>
        <end position="32"/>
    </location>
</feature>
<sequence>MTFSELFIRRPVATVLVTVAILLAGIVAFNFLPVSPLPQVDFPTIRVRAKLPGASPETMAATVATPLERSLGRIAGITEITSTSTLGTTDITLQFDLSRNIDGAARDVQSAINAARALLPTGMPSNPTYRKINPADAPIMILSMTSGSLTRGQMYDAADTIVAQKLMQTEGIGDVFVGGGSQPAVRIDLHPQQLSRYGISLEQVRNVITDTNVNRPKGFVGNDSRQWKIEANDQAKTAKDYLPLIVHHASGATLRLADVADVTDSVQDVRNIGMVNGEPCVMLIIFREPGANIIETVERVYELMPALAASIPESIDLNVVMDRTPTIRSSLADVEFTLLISVGLVILVVFLFLRNVRATAISAISVPVSLVGTFTVMYLAGFSLNNLSLMALTIATGFVVDDTIVVLENIMRHIEGGMKPFDAALKGAREVGFTVLSISISLIAVFIPILLMGGIIGRLFREFAVTLSVTILVSLFISLTTTPMLCALWLKRRDKTPGPGRPNRFNRLFNASEHLFASLQLAYARTLKRAIDHRRITLLILMATIAFNVFLYIVVPKGFFPQQDTGRMFGVIRADQSISFQAMQRKMEHFIDKIREDPAIDQVSAYTGSSQSNTARMFISLKPLSERDASADEVIARLRKRLVTEPGATLFLQSVQDIRMGGRPANAQYQYTLQGDDLNELREWTPKAFNALSKLPMLADLNTDQELKGLQTLLAFDRDAMARLGLTQKQVDDVLYDAFGQRQVSTIYNELNQYKVVMEVAPQYWQNPEALNHIYLQTPKAGPTPLSAIARWEPVNTSLSVNHQGQFAASTLSFNLPPGQSLSEATVAIEQTLSDIGLPSSIVGSFQGTAKTFRESLSSQPMLIALALVAVYIVLGMLYESFIHPVTILSTLPSAGVGALLALILAGSEFSVIALIGVLLLIGIVKKNAIMMIDFALVAEREEGLSPENAIYQACLLRFRPIMMTTTAALFGALPLALGHGDGAEMRIPLGISIVGGLMLSQLLTLYTTPVVYLYLDRFQKRAAAKKAARAAKETA</sequence>
<dbReference type="Pfam" id="PF00873">
    <property type="entry name" value="ACR_tran"/>
    <property type="match status" value="1"/>
</dbReference>
<evidence type="ECO:0000256" key="6">
    <source>
        <dbReference type="ARBA" id="ARBA00022989"/>
    </source>
</evidence>